<dbReference type="PANTHER" id="PTHR33969">
    <property type="entry name" value="SEGREGATION AND CONDENSATION PROTEIN A"/>
    <property type="match status" value="1"/>
</dbReference>
<dbReference type="STRING" id="83401.SAMN05421742_103314"/>
<reference evidence="3" key="1">
    <citation type="submission" date="2016-10" db="EMBL/GenBank/DDBJ databases">
        <authorList>
            <person name="Varghese N."/>
            <person name="Submissions S."/>
        </authorList>
    </citation>
    <scope>NUCLEOTIDE SEQUENCE [LARGE SCALE GENOMIC DNA]</scope>
    <source>
        <strain evidence="3">930I</strain>
    </source>
</reference>
<dbReference type="AlphaFoldDB" id="A0A1G7YHY8"/>
<evidence type="ECO:0000313" key="2">
    <source>
        <dbReference type="EMBL" id="SDG96181.1"/>
    </source>
</evidence>
<dbReference type="InterPro" id="IPR003768">
    <property type="entry name" value="ScpA"/>
</dbReference>
<dbReference type="Gene3D" id="6.10.250.2410">
    <property type="match status" value="1"/>
</dbReference>
<keyword evidence="3" id="KW-1185">Reference proteome</keyword>
<dbReference type="Proteomes" id="UP000217076">
    <property type="component" value="Unassembled WGS sequence"/>
</dbReference>
<dbReference type="PANTHER" id="PTHR33969:SF2">
    <property type="entry name" value="SEGREGATION AND CONDENSATION PROTEIN A"/>
    <property type="match status" value="1"/>
</dbReference>
<name>A0A1G7YHY8_9PROT</name>
<dbReference type="RefSeq" id="WP_092617292.1">
    <property type="nucleotide sequence ID" value="NZ_FNCV01000003.1"/>
</dbReference>
<evidence type="ECO:0000256" key="1">
    <source>
        <dbReference type="ARBA" id="ARBA00044777"/>
    </source>
</evidence>
<protein>
    <recommendedName>
        <fullName evidence="1">Segregation and condensation protein A</fullName>
    </recommendedName>
</protein>
<accession>A0A1G7YHY8</accession>
<dbReference type="OrthoDB" id="9793741at2"/>
<proteinExistence type="predicted"/>
<dbReference type="Pfam" id="PF02616">
    <property type="entry name" value="SMC_ScpA"/>
    <property type="match status" value="1"/>
</dbReference>
<evidence type="ECO:0000313" key="3">
    <source>
        <dbReference type="Proteomes" id="UP000217076"/>
    </source>
</evidence>
<dbReference type="EMBL" id="FNCV01000003">
    <property type="protein sequence ID" value="SDG96181.1"/>
    <property type="molecule type" value="Genomic_DNA"/>
</dbReference>
<gene>
    <name evidence="2" type="ORF">SAMN05421742_103314</name>
</gene>
<sequence length="261" mass="29007">MVTGAEEGAAPDSARLTDLVLDIDGFEGPIDLLLTLAREQKVDLARISILQLAEQYVAFVQQARSLALELAAEYLVMASWLAYLKSRLLLPVEQTTEAEPSGAEMAAALAFQLQRLEAMQRAGRDLMARPRLGREVFANGQPEGIALIATPVYDLGLFDLLRAYGDIRARRETQTLEVQAFDLYSVEEAIRRLRQMLGDCPEWTRLETLLPAEVGSPLLWRSAVSAHFVAVLELARDGRLEVHQEGPGFAPILIRRKEARQ</sequence>
<organism evidence="2 3">
    <name type="scientific">Roseospirillum parvum</name>
    <dbReference type="NCBI Taxonomy" id="83401"/>
    <lineage>
        <taxon>Bacteria</taxon>
        <taxon>Pseudomonadati</taxon>
        <taxon>Pseudomonadota</taxon>
        <taxon>Alphaproteobacteria</taxon>
        <taxon>Rhodospirillales</taxon>
        <taxon>Rhodospirillaceae</taxon>
        <taxon>Roseospirillum</taxon>
    </lineage>
</organism>